<protein>
    <recommendedName>
        <fullName evidence="1">Putative DNA-binding domain-containing protein</fullName>
    </recommendedName>
</protein>
<evidence type="ECO:0000259" key="1">
    <source>
        <dbReference type="Pfam" id="PF09836"/>
    </source>
</evidence>
<dbReference type="AlphaFoldDB" id="A0A0J1H2R9"/>
<organism evidence="2 3">
    <name type="scientific">Photobacterium ganghwense</name>
    <dbReference type="NCBI Taxonomy" id="320778"/>
    <lineage>
        <taxon>Bacteria</taxon>
        <taxon>Pseudomonadati</taxon>
        <taxon>Pseudomonadota</taxon>
        <taxon>Gammaproteobacteria</taxon>
        <taxon>Vibrionales</taxon>
        <taxon>Vibrionaceae</taxon>
        <taxon>Photobacterium</taxon>
    </lineage>
</organism>
<dbReference type="InterPro" id="IPR018640">
    <property type="entry name" value="DUF2063"/>
</dbReference>
<comment type="caution">
    <text evidence="2">The sequence shown here is derived from an EMBL/GenBank/DDBJ whole genome shotgun (WGS) entry which is preliminary data.</text>
</comment>
<accession>A0A0J1H2R9</accession>
<dbReference type="EMBL" id="LDOU01000023">
    <property type="protein sequence ID" value="KLV06083.1"/>
    <property type="molecule type" value="Genomic_DNA"/>
</dbReference>
<dbReference type="InterPro" id="IPR044922">
    <property type="entry name" value="DUF2063_N_sf"/>
</dbReference>
<dbReference type="Proteomes" id="UP000035909">
    <property type="component" value="Unassembled WGS sequence"/>
</dbReference>
<feature type="domain" description="Putative DNA-binding" evidence="1">
    <location>
        <begin position="12"/>
        <end position="100"/>
    </location>
</feature>
<dbReference type="Gene3D" id="1.10.150.690">
    <property type="entry name" value="DUF2063"/>
    <property type="match status" value="1"/>
</dbReference>
<dbReference type="RefSeq" id="WP_047887062.1">
    <property type="nucleotide sequence ID" value="NZ_CP071325.1"/>
</dbReference>
<dbReference type="OrthoDB" id="4146344at2"/>
<evidence type="ECO:0000313" key="3">
    <source>
        <dbReference type="Proteomes" id="UP000035909"/>
    </source>
</evidence>
<reference evidence="2 3" key="1">
    <citation type="submission" date="2015-05" db="EMBL/GenBank/DDBJ databases">
        <title>Photobacterium galathea sp. nov.</title>
        <authorList>
            <person name="Machado H."/>
            <person name="Gram L."/>
        </authorList>
    </citation>
    <scope>NUCLEOTIDE SEQUENCE [LARGE SCALE GENOMIC DNA]</scope>
    <source>
        <strain evidence="2 3">DSM 22954</strain>
    </source>
</reference>
<dbReference type="STRING" id="320778.ABT57_20200"/>
<sequence length="257" mass="27953">MALSPSDALHRLQQDFARALHYQPSEVTETMVPGIFPAEQLLQIYRNNFIIGLSEVLSATYPCCQAVVGEECFTQLARQHVLHQPLEQGDVSHYGAGFADTIECQPSLVAAVPYLADLARLEWQADRASQLPLAPQLDLGQLAAIREDNIGSLRLTVAPSVRTLDTATPAASLWQMIRRDNLIPLDLTQPESALILRRPDGIEVLATTPAATALVRLCQAGQPLGQASDPMLECLPGLIQQQIFTTLHGLPQGDCTC</sequence>
<evidence type="ECO:0000313" key="2">
    <source>
        <dbReference type="EMBL" id="KLV06083.1"/>
    </source>
</evidence>
<dbReference type="Pfam" id="PF09836">
    <property type="entry name" value="DUF2063"/>
    <property type="match status" value="1"/>
</dbReference>
<keyword evidence="3" id="KW-1185">Reference proteome</keyword>
<dbReference type="PATRIC" id="fig|320778.3.peg.4343"/>
<name>A0A0J1H2R9_9GAMM</name>
<gene>
    <name evidence="2" type="ORF">ABT57_20200</name>
</gene>
<proteinExistence type="predicted"/>